<sequence length="152" mass="17676">MKLLISDELKNDLFYVCSLIEFIGRKTKNRRSTIVQILGKKELQRQLEIAEVNHCLSFEQVSDEIIEYFNIQEGDFDTVALCEYNVPSVESIGKVYQRLIVSVLSEQNNLVDVLFEVFNSFISDEISDFNSSVYYSNPQYLQYSYLEGKLLD</sequence>
<reference evidence="1 2" key="1">
    <citation type="journal article" date="2006" name="Nat. Biotechnol.">
        <title>The genome and transcriptomes of the anti-tumor agent Clostridium novyi-NT.</title>
        <authorList>
            <person name="Bettegowda C."/>
            <person name="Huang X."/>
            <person name="Lin J."/>
            <person name="Cheong I."/>
            <person name="Kohli M."/>
            <person name="Szabo S.A."/>
            <person name="Zhang X."/>
            <person name="Diaz L.A. Jr."/>
            <person name="Velculescu V.E."/>
            <person name="Parmigiani G."/>
            <person name="Kinzler K.W."/>
            <person name="Vogelstein B."/>
            <person name="Zhou S."/>
        </authorList>
    </citation>
    <scope>NUCLEOTIDE SEQUENCE [LARGE SCALE GENOMIC DNA]</scope>
    <source>
        <strain evidence="1 2">NT</strain>
    </source>
</reference>
<dbReference type="KEGG" id="cno:NT01CX_0450"/>
<protein>
    <submittedName>
        <fullName evidence="1">Uncharacterized protein</fullName>
    </submittedName>
</protein>
<gene>
    <name evidence="1" type="ordered locus">NT01CX_0450</name>
</gene>
<dbReference type="AlphaFoldDB" id="A0Q2R9"/>
<proteinExistence type="predicted"/>
<name>A0Q2R9_CLONN</name>
<dbReference type="Proteomes" id="UP000008220">
    <property type="component" value="Chromosome"/>
</dbReference>
<organism evidence="1 2">
    <name type="scientific">Clostridium novyi (strain NT)</name>
    <dbReference type="NCBI Taxonomy" id="386415"/>
    <lineage>
        <taxon>Bacteria</taxon>
        <taxon>Bacillati</taxon>
        <taxon>Bacillota</taxon>
        <taxon>Clostridia</taxon>
        <taxon>Eubacteriales</taxon>
        <taxon>Clostridiaceae</taxon>
        <taxon>Clostridium</taxon>
    </lineage>
</organism>
<dbReference type="EMBL" id="CP000382">
    <property type="protein sequence ID" value="ABK61972.1"/>
    <property type="molecule type" value="Genomic_DNA"/>
</dbReference>
<dbReference type="STRING" id="386415.NT01CX_0450"/>
<keyword evidence="2" id="KW-1185">Reference proteome</keyword>
<evidence type="ECO:0000313" key="1">
    <source>
        <dbReference type="EMBL" id="ABK61972.1"/>
    </source>
</evidence>
<dbReference type="eggNOG" id="ENOG5031TP2">
    <property type="taxonomic scope" value="Bacteria"/>
</dbReference>
<dbReference type="HOGENOM" id="CLU_145230_0_0_9"/>
<accession>A0Q2R9</accession>
<evidence type="ECO:0000313" key="2">
    <source>
        <dbReference type="Proteomes" id="UP000008220"/>
    </source>
</evidence>